<dbReference type="Pfam" id="PF14786">
    <property type="entry name" value="Death_2"/>
    <property type="match status" value="1"/>
</dbReference>
<evidence type="ECO:0000256" key="10">
    <source>
        <dbReference type="PROSITE-ProRule" id="PRU10141"/>
    </source>
</evidence>
<evidence type="ECO:0000256" key="9">
    <source>
        <dbReference type="ARBA" id="ARBA00048679"/>
    </source>
</evidence>
<dbReference type="GO" id="GO:0005886">
    <property type="term" value="C:plasma membrane"/>
    <property type="evidence" value="ECO:0007669"/>
    <property type="project" value="TreeGrafter"/>
</dbReference>
<dbReference type="InParanoid" id="A0A1Y1N6R9"/>
<evidence type="ECO:0000313" key="14">
    <source>
        <dbReference type="EMBL" id="KAB0805396.1"/>
    </source>
</evidence>
<dbReference type="Gene3D" id="3.30.200.20">
    <property type="entry name" value="Phosphorylase Kinase, domain 1"/>
    <property type="match status" value="1"/>
</dbReference>
<feature type="region of interest" description="Disordered" evidence="11">
    <location>
        <begin position="380"/>
        <end position="408"/>
    </location>
</feature>
<organism evidence="13">
    <name type="scientific">Photinus pyralis</name>
    <name type="common">Common eastern firefly</name>
    <name type="synonym">Lampyris pyralis</name>
    <dbReference type="NCBI Taxonomy" id="7054"/>
    <lineage>
        <taxon>Eukaryota</taxon>
        <taxon>Metazoa</taxon>
        <taxon>Ecdysozoa</taxon>
        <taxon>Arthropoda</taxon>
        <taxon>Hexapoda</taxon>
        <taxon>Insecta</taxon>
        <taxon>Pterygota</taxon>
        <taxon>Neoptera</taxon>
        <taxon>Endopterygota</taxon>
        <taxon>Coleoptera</taxon>
        <taxon>Polyphaga</taxon>
        <taxon>Elateriformia</taxon>
        <taxon>Elateroidea</taxon>
        <taxon>Lampyridae</taxon>
        <taxon>Lampyrinae</taxon>
        <taxon>Photinus</taxon>
    </lineage>
</organism>
<dbReference type="Pfam" id="PF00069">
    <property type="entry name" value="Pkinase"/>
    <property type="match status" value="1"/>
</dbReference>
<evidence type="ECO:0000256" key="11">
    <source>
        <dbReference type="SAM" id="MobiDB-lite"/>
    </source>
</evidence>
<dbReference type="FunFam" id="1.10.510.10:FF:000754">
    <property type="entry name" value="Interleukin-1 receptor-associated kinase"/>
    <property type="match status" value="1"/>
</dbReference>
<comment type="similarity">
    <text evidence="1">Belongs to the protein kinase superfamily. TKL Ser/Thr protein kinase family. Pelle subfamily.</text>
</comment>
<protein>
    <recommendedName>
        <fullName evidence="2">non-specific serine/threonine protein kinase</fullName>
        <ecNumber evidence="2">2.7.11.1</ecNumber>
    </recommendedName>
</protein>
<dbReference type="InterPro" id="IPR008271">
    <property type="entry name" value="Ser/Thr_kinase_AS"/>
</dbReference>
<comment type="catalytic activity">
    <reaction evidence="9">
        <text>L-seryl-[protein] + ATP = O-phospho-L-seryl-[protein] + ADP + H(+)</text>
        <dbReference type="Rhea" id="RHEA:17989"/>
        <dbReference type="Rhea" id="RHEA-COMP:9863"/>
        <dbReference type="Rhea" id="RHEA-COMP:11604"/>
        <dbReference type="ChEBI" id="CHEBI:15378"/>
        <dbReference type="ChEBI" id="CHEBI:29999"/>
        <dbReference type="ChEBI" id="CHEBI:30616"/>
        <dbReference type="ChEBI" id="CHEBI:83421"/>
        <dbReference type="ChEBI" id="CHEBI:456216"/>
        <dbReference type="EC" id="2.7.11.1"/>
    </reaction>
</comment>
<dbReference type="EC" id="2.7.11.1" evidence="2"/>
<name>A0A1Y1N6R9_PHOPY</name>
<dbReference type="InterPro" id="IPR029397">
    <property type="entry name" value="Tube_Death"/>
</dbReference>
<evidence type="ECO:0000256" key="6">
    <source>
        <dbReference type="ARBA" id="ARBA00022777"/>
    </source>
</evidence>
<keyword evidence="5 10" id="KW-0547">Nucleotide-binding</keyword>
<dbReference type="GO" id="GO:0004674">
    <property type="term" value="F:protein serine/threonine kinase activity"/>
    <property type="evidence" value="ECO:0007669"/>
    <property type="project" value="UniProtKB-KW"/>
</dbReference>
<evidence type="ECO:0000313" key="13">
    <source>
        <dbReference type="EMBL" id="JAV92630.1"/>
    </source>
</evidence>
<comment type="catalytic activity">
    <reaction evidence="8">
        <text>L-threonyl-[protein] + ATP = O-phospho-L-threonyl-[protein] + ADP + H(+)</text>
        <dbReference type="Rhea" id="RHEA:46608"/>
        <dbReference type="Rhea" id="RHEA-COMP:11060"/>
        <dbReference type="Rhea" id="RHEA-COMP:11605"/>
        <dbReference type="ChEBI" id="CHEBI:15378"/>
        <dbReference type="ChEBI" id="CHEBI:30013"/>
        <dbReference type="ChEBI" id="CHEBI:30616"/>
        <dbReference type="ChEBI" id="CHEBI:61977"/>
        <dbReference type="ChEBI" id="CHEBI:456216"/>
        <dbReference type="EC" id="2.7.11.1"/>
    </reaction>
</comment>
<evidence type="ECO:0000256" key="4">
    <source>
        <dbReference type="ARBA" id="ARBA00022679"/>
    </source>
</evidence>
<keyword evidence="15" id="KW-1185">Reference proteome</keyword>
<dbReference type="InterPro" id="IPR011029">
    <property type="entry name" value="DEATH-like_dom_sf"/>
</dbReference>
<sequence length="728" mass="79579">MNIELRKLPPSSLRGLVQILECNDSWKILMDKIPKLLEKENYECSLSLTNVRKYRTEHFKLIENASKTTGRACTEILFDEWGTSGRIRPALGHLLFLLTSVELFAAADYVAVKLLNKEPPARPSDGPPAPVVIPTMPDKQIQEVERILNEINYPSSVISMLNSNSGDVNVNRSSGSNQVIVPPKIVISEITDFTPLVIDRSSESRRQRLTRQNASAPVSDMIVFSHTVREAEEVSDMIHFSQTVSSASNIVPHISDLIDSGSNNQSEESKTLSCGDINQLSTILPDLSALDVGANAATLPKEEISSAIQSSEKEQNVPALSELFPESSPQEIEIPNLSILNAAQPNQSQSSQSIVPHFDVLLSEPSNLLPVIDITATTDSSSEIGSLNSNSGSNASHNTNVSQGSQRTCASPLPNLSLNTVLPHFAYADIEVATDHFDTTPYVEGGSGRFLGSGAFGSVFLALNIGNKPVAVKKLFLNNEAVVNIEDPVTKQFRNEVEILSKYKHENLLSIIGYSCDGPTYGLLYEFMPGGALKDRLQSADQKLIWTDRMYIALGTARAVAYLHTAYTTPLIHRDIKSANILLDANNKPRLCDFGLVRLLTSSNTNTSTTAFGTSAYMAREAFRGDVSVKVDTFSFGVVLLELITGLPPLDENREGLDIVTHVEEVCEDNSGTFTLTDTKAGSWVAKGKNFSEELYQISTKCLEENKKKRPTMVEISESLAQLIKESA</sequence>
<dbReference type="CDD" id="cd08308">
    <property type="entry name" value="Death_Tube"/>
    <property type="match status" value="1"/>
</dbReference>
<dbReference type="InterPro" id="IPR011009">
    <property type="entry name" value="Kinase-like_dom_sf"/>
</dbReference>
<dbReference type="PANTHER" id="PTHR27001:SF931">
    <property type="entry name" value="OS11G0664100 PROTEIN"/>
    <property type="match status" value="1"/>
</dbReference>
<evidence type="ECO:0000256" key="3">
    <source>
        <dbReference type="ARBA" id="ARBA00022527"/>
    </source>
</evidence>
<dbReference type="SMART" id="SM00220">
    <property type="entry name" value="S_TKc"/>
    <property type="match status" value="1"/>
</dbReference>
<dbReference type="PROSITE" id="PS50011">
    <property type="entry name" value="PROTEIN_KINASE_DOM"/>
    <property type="match status" value="1"/>
</dbReference>
<dbReference type="Proteomes" id="UP000327044">
    <property type="component" value="Unassembled WGS sequence"/>
</dbReference>
<evidence type="ECO:0000256" key="2">
    <source>
        <dbReference type="ARBA" id="ARBA00012513"/>
    </source>
</evidence>
<dbReference type="GO" id="GO:0005524">
    <property type="term" value="F:ATP binding"/>
    <property type="evidence" value="ECO:0007669"/>
    <property type="project" value="UniProtKB-UniRule"/>
</dbReference>
<dbReference type="Gene3D" id="1.10.510.10">
    <property type="entry name" value="Transferase(Phosphotransferase) domain 1"/>
    <property type="match status" value="1"/>
</dbReference>
<dbReference type="OrthoDB" id="4062651at2759"/>
<keyword evidence="4" id="KW-0808">Transferase</keyword>
<dbReference type="SUPFAM" id="SSF56112">
    <property type="entry name" value="Protein kinase-like (PK-like)"/>
    <property type="match status" value="1"/>
</dbReference>
<dbReference type="EMBL" id="GEZM01013352">
    <property type="protein sequence ID" value="JAV92630.1"/>
    <property type="molecule type" value="Transcribed_RNA"/>
</dbReference>
<dbReference type="AlphaFoldDB" id="A0A1Y1N6R9"/>
<accession>A0A1Y1N6R9</accession>
<keyword evidence="3" id="KW-0723">Serine/threonine-protein kinase</keyword>
<evidence type="ECO:0000256" key="7">
    <source>
        <dbReference type="ARBA" id="ARBA00022840"/>
    </source>
</evidence>
<dbReference type="PROSITE" id="PS00108">
    <property type="entry name" value="PROTEIN_KINASE_ST"/>
    <property type="match status" value="1"/>
</dbReference>
<feature type="binding site" evidence="10">
    <location>
        <position position="474"/>
    </location>
    <ligand>
        <name>ATP</name>
        <dbReference type="ChEBI" id="CHEBI:30616"/>
    </ligand>
</feature>
<evidence type="ECO:0000256" key="1">
    <source>
        <dbReference type="ARBA" id="ARBA00008718"/>
    </source>
</evidence>
<keyword evidence="7 10" id="KW-0067">ATP-binding</keyword>
<dbReference type="EMBL" id="VVIM01000001">
    <property type="protein sequence ID" value="KAB0805396.1"/>
    <property type="molecule type" value="Genomic_DNA"/>
</dbReference>
<reference evidence="14" key="3">
    <citation type="submission" date="2019-08" db="EMBL/GenBank/DDBJ databases">
        <authorList>
            <consortium name="Photinus pyralis genome working group"/>
            <person name="Fallon T.R."/>
            <person name="Sander Lower S.E."/>
            <person name="Weng J.-K."/>
        </authorList>
    </citation>
    <scope>NUCLEOTIDE SEQUENCE</scope>
    <source>
        <strain evidence="14">1611_PpyrPB1</strain>
        <tissue evidence="14">Whole body</tissue>
    </source>
</reference>
<dbReference type="InterPro" id="IPR017441">
    <property type="entry name" value="Protein_kinase_ATP_BS"/>
</dbReference>
<keyword evidence="6" id="KW-0418">Kinase</keyword>
<evidence type="ECO:0000259" key="12">
    <source>
        <dbReference type="PROSITE" id="PS50011"/>
    </source>
</evidence>
<dbReference type="Gene3D" id="1.10.533.10">
    <property type="entry name" value="Death Domain, Fas"/>
    <property type="match status" value="1"/>
</dbReference>
<dbReference type="PROSITE" id="PS00107">
    <property type="entry name" value="PROTEIN_KINASE_ATP"/>
    <property type="match status" value="1"/>
</dbReference>
<gene>
    <name evidence="14" type="ORF">PPYR_02366</name>
</gene>
<dbReference type="PANTHER" id="PTHR27001">
    <property type="entry name" value="OS01G0253100 PROTEIN"/>
    <property type="match status" value="1"/>
</dbReference>
<feature type="domain" description="Protein kinase" evidence="12">
    <location>
        <begin position="445"/>
        <end position="724"/>
    </location>
</feature>
<evidence type="ECO:0000256" key="5">
    <source>
        <dbReference type="ARBA" id="ARBA00022741"/>
    </source>
</evidence>
<proteinExistence type="inferred from homology"/>
<evidence type="ECO:0000313" key="15">
    <source>
        <dbReference type="Proteomes" id="UP000327044"/>
    </source>
</evidence>
<dbReference type="InterPro" id="IPR000719">
    <property type="entry name" value="Prot_kinase_dom"/>
</dbReference>
<feature type="compositionally biased region" description="Low complexity" evidence="11">
    <location>
        <begin position="380"/>
        <end position="400"/>
    </location>
</feature>
<reference evidence="13" key="1">
    <citation type="journal article" date="2016" name="Sci. Rep.">
        <title>Molecular characterization of firefly nuptial gifts: a multi-omics approach sheds light on postcopulatory sexual selection.</title>
        <authorList>
            <person name="Al-Wathiqui N."/>
            <person name="Fallon T.R."/>
            <person name="South A."/>
            <person name="Weng J.K."/>
            <person name="Lewis S.M."/>
        </authorList>
    </citation>
    <scope>NUCLEOTIDE SEQUENCE</scope>
</reference>
<reference evidence="14 15" key="2">
    <citation type="journal article" date="2018" name="Elife">
        <title>Firefly genomes illuminate parallel origins of bioluminescence in beetles.</title>
        <authorList>
            <person name="Fallon T.R."/>
            <person name="Lower S.E."/>
            <person name="Chang C.H."/>
            <person name="Bessho-Uehara M."/>
            <person name="Martin G.J."/>
            <person name="Bewick A.J."/>
            <person name="Behringer M."/>
            <person name="Debat H.J."/>
            <person name="Wong I."/>
            <person name="Day J.C."/>
            <person name="Suvorov A."/>
            <person name="Silva C.J."/>
            <person name="Stanger-Hall K.F."/>
            <person name="Hall D.W."/>
            <person name="Schmitz R.J."/>
            <person name="Nelson D.R."/>
            <person name="Lewis S.M."/>
            <person name="Shigenobu S."/>
            <person name="Bybee S.M."/>
            <person name="Larracuente A.M."/>
            <person name="Oba Y."/>
            <person name="Weng J.K."/>
        </authorList>
    </citation>
    <scope>NUCLEOTIDE SEQUENCE [LARGE SCALE GENOMIC DNA]</scope>
    <source>
        <strain evidence="14">1611_PpyrPB1</strain>
        <tissue evidence="14">Whole body</tissue>
    </source>
</reference>
<evidence type="ECO:0000256" key="8">
    <source>
        <dbReference type="ARBA" id="ARBA00047899"/>
    </source>
</evidence>
<dbReference type="SUPFAM" id="SSF47986">
    <property type="entry name" value="DEATH domain"/>
    <property type="match status" value="1"/>
</dbReference>